<protein>
    <submittedName>
        <fullName evidence="2">Uncharacterized protein</fullName>
    </submittedName>
</protein>
<reference evidence="3" key="2">
    <citation type="submission" date="2020-12" db="EMBL/GenBank/DDBJ databases">
        <title>New Spironucleus salmonicida genome in near-complete chromosomes.</title>
        <authorList>
            <person name="Xu F."/>
            <person name="Kurt Z."/>
            <person name="Jimenez-Gonzalez A."/>
            <person name="Astvaldsson A."/>
            <person name="Andersson J.O."/>
            <person name="Svard S.G."/>
        </authorList>
    </citation>
    <scope>NUCLEOTIDE SEQUENCE</scope>
    <source>
        <strain evidence="3">ATCC 50377</strain>
    </source>
</reference>
<feature type="region of interest" description="Disordered" evidence="1">
    <location>
        <begin position="65"/>
        <end position="84"/>
    </location>
</feature>
<dbReference type="EMBL" id="KI546032">
    <property type="protein sequence ID" value="EST47871.1"/>
    <property type="molecule type" value="Genomic_DNA"/>
</dbReference>
<feature type="region of interest" description="Disordered" evidence="1">
    <location>
        <begin position="118"/>
        <end position="157"/>
    </location>
</feature>
<name>V6LVY7_9EUKA</name>
<evidence type="ECO:0000313" key="4">
    <source>
        <dbReference type="Proteomes" id="UP000018208"/>
    </source>
</evidence>
<evidence type="ECO:0000313" key="3">
    <source>
        <dbReference type="EMBL" id="KAH0574255.1"/>
    </source>
</evidence>
<dbReference type="Proteomes" id="UP000018208">
    <property type="component" value="Unassembled WGS sequence"/>
</dbReference>
<feature type="compositionally biased region" description="Basic and acidic residues" evidence="1">
    <location>
        <begin position="210"/>
        <end position="220"/>
    </location>
</feature>
<dbReference type="EMBL" id="AUWU02000004">
    <property type="protein sequence ID" value="KAH0574255.1"/>
    <property type="molecule type" value="Genomic_DNA"/>
</dbReference>
<feature type="compositionally biased region" description="Basic and acidic residues" evidence="1">
    <location>
        <begin position="131"/>
        <end position="157"/>
    </location>
</feature>
<sequence length="248" mass="28727">MSTPPSASASLRQSSRFPDIDHNPKYQDLQPVDQKVFYQEQQQKRLLENRVKYLEMQLSKSKLNLVKSQKDSAENEVRMASTQMETELKTIHRLQAEKGLLERTKRTKQVYEENKKVYDSYDRSKRSKSQAADETRSVIRNELDRKKQHQQAEIDRKQRLHDATKVGNMNASQAVEQFKTDKASWARAKEAELWTQRSAQLSSDQSAIEQLKRKEEELLRKIQQGSQPNTPKSGSGASGTFSRSQLRD</sequence>
<feature type="compositionally biased region" description="Polar residues" evidence="1">
    <location>
        <begin position="1"/>
        <end position="16"/>
    </location>
</feature>
<evidence type="ECO:0000313" key="2">
    <source>
        <dbReference type="EMBL" id="EST47871.1"/>
    </source>
</evidence>
<proteinExistence type="predicted"/>
<accession>V6LVY7</accession>
<feature type="compositionally biased region" description="Polar residues" evidence="1">
    <location>
        <begin position="223"/>
        <end position="248"/>
    </location>
</feature>
<evidence type="ECO:0000256" key="1">
    <source>
        <dbReference type="SAM" id="MobiDB-lite"/>
    </source>
</evidence>
<dbReference type="VEuPathDB" id="GiardiaDB:SS50377_24206"/>
<feature type="region of interest" description="Disordered" evidence="1">
    <location>
        <begin position="1"/>
        <end position="27"/>
    </location>
</feature>
<organism evidence="2">
    <name type="scientific">Spironucleus salmonicida</name>
    <dbReference type="NCBI Taxonomy" id="348837"/>
    <lineage>
        <taxon>Eukaryota</taxon>
        <taxon>Metamonada</taxon>
        <taxon>Diplomonadida</taxon>
        <taxon>Hexamitidae</taxon>
        <taxon>Hexamitinae</taxon>
        <taxon>Spironucleus</taxon>
    </lineage>
</organism>
<feature type="region of interest" description="Disordered" evidence="1">
    <location>
        <begin position="196"/>
        <end position="248"/>
    </location>
</feature>
<gene>
    <name evidence="2" type="ORF">SS50377_12063</name>
    <name evidence="3" type="ORF">SS50377_24206</name>
</gene>
<reference evidence="2 3" key="1">
    <citation type="journal article" date="2014" name="PLoS Genet.">
        <title>The Genome of Spironucleus salmonicida Highlights a Fish Pathogen Adapted to Fluctuating Environments.</title>
        <authorList>
            <person name="Xu F."/>
            <person name="Jerlstrom-Hultqvist J."/>
            <person name="Einarsson E."/>
            <person name="Astvaldsson A."/>
            <person name="Svard S.G."/>
            <person name="Andersson J.O."/>
        </authorList>
    </citation>
    <scope>NUCLEOTIDE SEQUENCE</scope>
    <source>
        <strain evidence="3">ATCC 50377</strain>
    </source>
</reference>
<keyword evidence="4" id="KW-1185">Reference proteome</keyword>
<feature type="compositionally biased region" description="Polar residues" evidence="1">
    <location>
        <begin position="196"/>
        <end position="208"/>
    </location>
</feature>
<dbReference type="AlphaFoldDB" id="V6LVY7"/>
<feature type="compositionally biased region" description="Basic and acidic residues" evidence="1">
    <location>
        <begin position="68"/>
        <end position="77"/>
    </location>
</feature>